<dbReference type="InterPro" id="IPR029068">
    <property type="entry name" value="Glyas_Bleomycin-R_OHBP_Dase"/>
</dbReference>
<dbReference type="Gene3D" id="3.10.180.10">
    <property type="entry name" value="2,3-Dihydroxybiphenyl 1,2-Dioxygenase, domain 1"/>
    <property type="match status" value="1"/>
</dbReference>
<reference evidence="2 3" key="1">
    <citation type="submission" date="2011-06" db="EMBL/GenBank/DDBJ databases">
        <authorList>
            <person name="Bador J."/>
            <person name="Amoureux L."/>
            <person name="Neuwirth C."/>
        </authorList>
    </citation>
    <scope>NUCLEOTIDE SEQUENCE [LARGE SCALE GENOMIC DNA]</scope>
    <source>
        <strain evidence="2 3">AXX-A</strain>
    </source>
</reference>
<dbReference type="InterPro" id="IPR037523">
    <property type="entry name" value="VOC_core"/>
</dbReference>
<evidence type="ECO:0000313" key="2">
    <source>
        <dbReference type="EMBL" id="EGP43504.1"/>
    </source>
</evidence>
<protein>
    <recommendedName>
        <fullName evidence="1">VOC domain-containing protein</fullName>
    </recommendedName>
</protein>
<proteinExistence type="predicted"/>
<sequence>MFQGWRQGMSSISSIGSVQLSFAARQLDAVREFYRGTLGLDEMPVPDGRLLFALGDATLSLSPVAEVSREVRADYLAIRTGAYDDILLRLRDAGYHPVCSLPDASPRVMYVKDPSGNQLAFLG</sequence>
<dbReference type="PROSITE" id="PS51819">
    <property type="entry name" value="VOC"/>
    <property type="match status" value="1"/>
</dbReference>
<dbReference type="SUPFAM" id="SSF54593">
    <property type="entry name" value="Glyoxalase/Bleomycin resistance protein/Dihydroxybiphenyl dioxygenase"/>
    <property type="match status" value="1"/>
</dbReference>
<evidence type="ECO:0000313" key="3">
    <source>
        <dbReference type="Proteomes" id="UP000004853"/>
    </source>
</evidence>
<dbReference type="HOGENOM" id="CLU_2010243_0_0_4"/>
<organism evidence="2 3">
    <name type="scientific">Achromobacter insuavis AXX-A</name>
    <dbReference type="NCBI Taxonomy" id="1003200"/>
    <lineage>
        <taxon>Bacteria</taxon>
        <taxon>Pseudomonadati</taxon>
        <taxon>Pseudomonadota</taxon>
        <taxon>Betaproteobacteria</taxon>
        <taxon>Burkholderiales</taxon>
        <taxon>Alcaligenaceae</taxon>
        <taxon>Achromobacter</taxon>
    </lineage>
</organism>
<comment type="caution">
    <text evidence="2">The sequence shown here is derived from an EMBL/GenBank/DDBJ whole genome shotgun (WGS) entry which is preliminary data.</text>
</comment>
<gene>
    <name evidence="2" type="ORF">AXXA_26020</name>
</gene>
<evidence type="ECO:0000259" key="1">
    <source>
        <dbReference type="PROSITE" id="PS51819"/>
    </source>
</evidence>
<dbReference type="EMBL" id="AFRQ01000120">
    <property type="protein sequence ID" value="EGP43504.1"/>
    <property type="molecule type" value="Genomic_DNA"/>
</dbReference>
<dbReference type="CDD" id="cd06587">
    <property type="entry name" value="VOC"/>
    <property type="match status" value="1"/>
</dbReference>
<dbReference type="AlphaFoldDB" id="F7T8B0"/>
<dbReference type="Proteomes" id="UP000004853">
    <property type="component" value="Unassembled WGS sequence"/>
</dbReference>
<dbReference type="PATRIC" id="fig|1003200.3.peg.5147"/>
<accession>F7T8B0</accession>
<feature type="domain" description="VOC" evidence="1">
    <location>
        <begin position="14"/>
        <end position="123"/>
    </location>
</feature>
<dbReference type="eggNOG" id="COG0346">
    <property type="taxonomic scope" value="Bacteria"/>
</dbReference>
<name>F7T8B0_9BURK</name>